<evidence type="ECO:0000256" key="2">
    <source>
        <dbReference type="SAM" id="SignalP"/>
    </source>
</evidence>
<comment type="caution">
    <text evidence="4">The sequence shown here is derived from an EMBL/GenBank/DDBJ whole genome shotgun (WGS) entry which is preliminary data.</text>
</comment>
<proteinExistence type="predicted"/>
<evidence type="ECO:0000313" key="5">
    <source>
        <dbReference type="Proteomes" id="UP001163105"/>
    </source>
</evidence>
<feature type="signal peptide" evidence="2">
    <location>
        <begin position="1"/>
        <end position="16"/>
    </location>
</feature>
<dbReference type="EMBL" id="JAQHRD010000008">
    <property type="protein sequence ID" value="KAJ6438351.1"/>
    <property type="molecule type" value="Genomic_DNA"/>
</dbReference>
<gene>
    <name evidence="4" type="ORF">O9K51_08943</name>
</gene>
<evidence type="ECO:0000259" key="3">
    <source>
        <dbReference type="Pfam" id="PF25484"/>
    </source>
</evidence>
<evidence type="ECO:0000256" key="1">
    <source>
        <dbReference type="SAM" id="MobiDB-lite"/>
    </source>
</evidence>
<keyword evidence="2" id="KW-0732">Signal</keyword>
<reference evidence="4" key="1">
    <citation type="submission" date="2023-01" db="EMBL/GenBank/DDBJ databases">
        <title>The growth and conidiation of Purpureocillium lavendulum are regulated by nitrogen source and histone H3K14 acetylation.</title>
        <authorList>
            <person name="Tang P."/>
            <person name="Han J."/>
            <person name="Zhang C."/>
            <person name="Tang P."/>
            <person name="Qi F."/>
            <person name="Zhang K."/>
            <person name="Liang L."/>
        </authorList>
    </citation>
    <scope>NUCLEOTIDE SEQUENCE</scope>
    <source>
        <strain evidence="4">YMF1.00683</strain>
    </source>
</reference>
<feature type="chain" id="PRO_5044341542" evidence="2">
    <location>
        <begin position="17"/>
        <end position="231"/>
    </location>
</feature>
<keyword evidence="5" id="KW-1185">Reference proteome</keyword>
<name>A0AB34FI75_9HYPO</name>
<feature type="region of interest" description="Disordered" evidence="1">
    <location>
        <begin position="86"/>
        <end position="113"/>
    </location>
</feature>
<sequence>MIASALALSLVGLAAASPITERQVTPHYPATEVSKGFHLVVNVTDPSRDFEPSIQNSYIASIHTGAGLALVGNVPSTQNARVFYQNGTSEEKRTGRSNVITDSGTPPFPSGLKLTKDKGSDVSTADLNAGSGSPGVGLAAFPSPYSYLYPETWLACNESLPYYQGQHFIIFKQIPQASADKAPAECVPVRLLPECTELNDLPDGSYSSHEWAIEDRCYKDVKSIKWSEYGP</sequence>
<feature type="domain" description="DUF7907" evidence="3">
    <location>
        <begin position="34"/>
        <end position="195"/>
    </location>
</feature>
<dbReference type="Pfam" id="PF25484">
    <property type="entry name" value="DUF7907"/>
    <property type="match status" value="1"/>
</dbReference>
<dbReference type="Proteomes" id="UP001163105">
    <property type="component" value="Unassembled WGS sequence"/>
</dbReference>
<dbReference type="AlphaFoldDB" id="A0AB34FI75"/>
<dbReference type="InterPro" id="IPR057229">
    <property type="entry name" value="DUF7907"/>
</dbReference>
<accession>A0AB34FI75</accession>
<evidence type="ECO:0000313" key="4">
    <source>
        <dbReference type="EMBL" id="KAJ6438351.1"/>
    </source>
</evidence>
<organism evidence="4 5">
    <name type="scientific">Purpureocillium lavendulum</name>
    <dbReference type="NCBI Taxonomy" id="1247861"/>
    <lineage>
        <taxon>Eukaryota</taxon>
        <taxon>Fungi</taxon>
        <taxon>Dikarya</taxon>
        <taxon>Ascomycota</taxon>
        <taxon>Pezizomycotina</taxon>
        <taxon>Sordariomycetes</taxon>
        <taxon>Hypocreomycetidae</taxon>
        <taxon>Hypocreales</taxon>
        <taxon>Ophiocordycipitaceae</taxon>
        <taxon>Purpureocillium</taxon>
    </lineage>
</organism>
<protein>
    <submittedName>
        <fullName evidence="4">Oxidoreductase CipA-like</fullName>
    </submittedName>
</protein>